<evidence type="ECO:0000313" key="3">
    <source>
        <dbReference type="Proteomes" id="UP000314294"/>
    </source>
</evidence>
<dbReference type="Proteomes" id="UP000314294">
    <property type="component" value="Unassembled WGS sequence"/>
</dbReference>
<feature type="compositionally biased region" description="Low complexity" evidence="1">
    <location>
        <begin position="78"/>
        <end position="88"/>
    </location>
</feature>
<reference evidence="2 3" key="1">
    <citation type="submission" date="2019-03" db="EMBL/GenBank/DDBJ databases">
        <title>First draft genome of Liparis tanakae, snailfish: a comprehensive survey of snailfish specific genes.</title>
        <authorList>
            <person name="Kim W."/>
            <person name="Song I."/>
            <person name="Jeong J.-H."/>
            <person name="Kim D."/>
            <person name="Kim S."/>
            <person name="Ryu S."/>
            <person name="Song J.Y."/>
            <person name="Lee S.K."/>
        </authorList>
    </citation>
    <scope>NUCLEOTIDE SEQUENCE [LARGE SCALE GENOMIC DNA]</scope>
    <source>
        <tissue evidence="2">Muscle</tissue>
    </source>
</reference>
<accession>A0A4Z2FDF6</accession>
<dbReference type="AlphaFoldDB" id="A0A4Z2FDF6"/>
<evidence type="ECO:0000313" key="2">
    <source>
        <dbReference type="EMBL" id="TNN39169.1"/>
    </source>
</evidence>
<proteinExistence type="predicted"/>
<dbReference type="EMBL" id="SRLO01001303">
    <property type="protein sequence ID" value="TNN39169.1"/>
    <property type="molecule type" value="Genomic_DNA"/>
</dbReference>
<sequence length="159" mass="17234">MLSLRGVRPVSSEWRSYCLVCRNLASVPWSRSKKPKTPKHWLNLEAGNDPIIYVDSPEVVEVVELGGGEEGQVVAAVGDGGADQSQGVPHAGGGQVGAQDHRPQSHRQHVGAVEQPDGKKRRKKRKMISSKMVKKASSSRARWKVGSSGSQGSPHRVIR</sequence>
<organism evidence="2 3">
    <name type="scientific">Liparis tanakae</name>
    <name type="common">Tanaka's snailfish</name>
    <dbReference type="NCBI Taxonomy" id="230148"/>
    <lineage>
        <taxon>Eukaryota</taxon>
        <taxon>Metazoa</taxon>
        <taxon>Chordata</taxon>
        <taxon>Craniata</taxon>
        <taxon>Vertebrata</taxon>
        <taxon>Euteleostomi</taxon>
        <taxon>Actinopterygii</taxon>
        <taxon>Neopterygii</taxon>
        <taxon>Teleostei</taxon>
        <taxon>Neoteleostei</taxon>
        <taxon>Acanthomorphata</taxon>
        <taxon>Eupercaria</taxon>
        <taxon>Perciformes</taxon>
        <taxon>Cottioidei</taxon>
        <taxon>Cottales</taxon>
        <taxon>Liparidae</taxon>
        <taxon>Liparis</taxon>
    </lineage>
</organism>
<feature type="region of interest" description="Disordered" evidence="1">
    <location>
        <begin position="78"/>
        <end position="159"/>
    </location>
</feature>
<name>A0A4Z2FDF6_9TELE</name>
<evidence type="ECO:0000256" key="1">
    <source>
        <dbReference type="SAM" id="MobiDB-lite"/>
    </source>
</evidence>
<protein>
    <submittedName>
        <fullName evidence="2">Uncharacterized protein</fullName>
    </submittedName>
</protein>
<keyword evidence="3" id="KW-1185">Reference proteome</keyword>
<gene>
    <name evidence="2" type="ORF">EYF80_050657</name>
</gene>
<feature type="compositionally biased region" description="Basic residues" evidence="1">
    <location>
        <begin position="119"/>
        <end position="134"/>
    </location>
</feature>
<comment type="caution">
    <text evidence="2">The sequence shown here is derived from an EMBL/GenBank/DDBJ whole genome shotgun (WGS) entry which is preliminary data.</text>
</comment>